<dbReference type="AlphaFoldDB" id="A0A916QZX2"/>
<keyword evidence="1" id="KW-1133">Transmembrane helix</keyword>
<feature type="domain" description="Fatty acid desaturase" evidence="2">
    <location>
        <begin position="50"/>
        <end position="279"/>
    </location>
</feature>
<evidence type="ECO:0000313" key="3">
    <source>
        <dbReference type="EMBL" id="GGA17524.1"/>
    </source>
</evidence>
<keyword evidence="1" id="KW-0812">Transmembrane</keyword>
<dbReference type="GO" id="GO:0042284">
    <property type="term" value="F:sphingolipid delta-4 desaturase activity"/>
    <property type="evidence" value="ECO:0007669"/>
    <property type="project" value="TreeGrafter"/>
</dbReference>
<feature type="transmembrane region" description="Helical" evidence="1">
    <location>
        <begin position="86"/>
        <end position="105"/>
    </location>
</feature>
<reference evidence="3" key="1">
    <citation type="journal article" date="2014" name="Int. J. Syst. Evol. Microbiol.">
        <title>Complete genome sequence of Corynebacterium casei LMG S-19264T (=DSM 44701T), isolated from a smear-ripened cheese.</title>
        <authorList>
            <consortium name="US DOE Joint Genome Institute (JGI-PGF)"/>
            <person name="Walter F."/>
            <person name="Albersmeier A."/>
            <person name="Kalinowski J."/>
            <person name="Ruckert C."/>
        </authorList>
    </citation>
    <scope>NUCLEOTIDE SEQUENCE</scope>
    <source>
        <strain evidence="3">CGMCC 1.15880</strain>
    </source>
</reference>
<feature type="transmembrane region" description="Helical" evidence="1">
    <location>
        <begin position="50"/>
        <end position="66"/>
    </location>
</feature>
<dbReference type="Proteomes" id="UP000628017">
    <property type="component" value="Unassembled WGS sequence"/>
</dbReference>
<gene>
    <name evidence="3" type="ORF">GCM10011498_17660</name>
</gene>
<dbReference type="RefSeq" id="WP_188673529.1">
    <property type="nucleotide sequence ID" value="NZ_BMKA01000002.1"/>
</dbReference>
<dbReference type="Pfam" id="PF00487">
    <property type="entry name" value="FA_desaturase"/>
    <property type="match status" value="1"/>
</dbReference>
<comment type="caution">
    <text evidence="3">The sequence shown here is derived from an EMBL/GenBank/DDBJ whole genome shotgun (WGS) entry which is preliminary data.</text>
</comment>
<dbReference type="InterPro" id="IPR005804">
    <property type="entry name" value="FA_desaturase_dom"/>
</dbReference>
<organism evidence="3 4">
    <name type="scientific">Neptunicoccus cionae</name>
    <dbReference type="NCBI Taxonomy" id="2035344"/>
    <lineage>
        <taxon>Bacteria</taxon>
        <taxon>Pseudomonadati</taxon>
        <taxon>Pseudomonadota</taxon>
        <taxon>Alphaproteobacteria</taxon>
        <taxon>Rhodobacterales</taxon>
        <taxon>Paracoccaceae</taxon>
        <taxon>Neptunicoccus</taxon>
    </lineage>
</organism>
<accession>A0A916QZX2</accession>
<protein>
    <submittedName>
        <fullName evidence="3">Fatty acid desaturase</fullName>
    </submittedName>
</protein>
<proteinExistence type="predicted"/>
<reference evidence="3" key="2">
    <citation type="submission" date="2020-09" db="EMBL/GenBank/DDBJ databases">
        <authorList>
            <person name="Sun Q."/>
            <person name="Zhou Y."/>
        </authorList>
    </citation>
    <scope>NUCLEOTIDE SEQUENCE</scope>
    <source>
        <strain evidence="3">CGMCC 1.15880</strain>
    </source>
</reference>
<keyword evidence="1" id="KW-0472">Membrane</keyword>
<dbReference type="GO" id="GO:0046513">
    <property type="term" value="P:ceramide biosynthetic process"/>
    <property type="evidence" value="ECO:0007669"/>
    <property type="project" value="TreeGrafter"/>
</dbReference>
<dbReference type="EMBL" id="BMKA01000002">
    <property type="protein sequence ID" value="GGA17524.1"/>
    <property type="molecule type" value="Genomic_DNA"/>
</dbReference>
<evidence type="ECO:0000259" key="2">
    <source>
        <dbReference type="Pfam" id="PF00487"/>
    </source>
</evidence>
<feature type="transmembrane region" description="Helical" evidence="1">
    <location>
        <begin position="25"/>
        <end position="44"/>
    </location>
</feature>
<evidence type="ECO:0000313" key="4">
    <source>
        <dbReference type="Proteomes" id="UP000628017"/>
    </source>
</evidence>
<feature type="transmembrane region" description="Helical" evidence="1">
    <location>
        <begin position="176"/>
        <end position="192"/>
    </location>
</feature>
<dbReference type="GO" id="GO:0016020">
    <property type="term" value="C:membrane"/>
    <property type="evidence" value="ECO:0007669"/>
    <property type="project" value="GOC"/>
</dbReference>
<dbReference type="PANTHER" id="PTHR12879">
    <property type="entry name" value="SPHINGOLIPID DELTA 4 DESATURASE/C-4 HYDROXYLASE PROTEIN DES2"/>
    <property type="match status" value="1"/>
</dbReference>
<keyword evidence="4" id="KW-1185">Reference proteome</keyword>
<dbReference type="PANTHER" id="PTHR12879:SF8">
    <property type="entry name" value="SPHINGOLIPID DELTA(4)-DESATURASE DES1"/>
    <property type="match status" value="1"/>
</dbReference>
<name>A0A916QZX2_9RHOB</name>
<evidence type="ECO:0000256" key="1">
    <source>
        <dbReference type="SAM" id="Phobius"/>
    </source>
</evidence>
<sequence>MTHKDFLKSLSTENKAALTARSDSAGLWHLAMHAGLILLCGVLITLKIPFWWALLLPQGILIAFLFTLQHEATHKTPFRNEQLNEWVGWACGLLIFQPFLWFRYFHLMHHRYTNDPENDPELAGLPKPGNWPAFLWHLSTIGYWGAKASLFWTLCFRNFDSPYLPQRAHPRIRKEARGLLAIYAVALAFTLFVHSVLFWVWILPLIFGFPVLRLYLLAEHGRCPTVADMFINTRTTYTNRLVRMLAWNMPYHVEHHTFPQVPFHQLPAFHVAIRDHLAITSPGYASFAKDYVAAFDRDQG</sequence>